<dbReference type="Proteomes" id="UP000703269">
    <property type="component" value="Unassembled WGS sequence"/>
</dbReference>
<accession>A0A9P3G6H5</accession>
<comment type="caution">
    <text evidence="1">The sequence shown here is derived from an EMBL/GenBank/DDBJ whole genome shotgun (WGS) entry which is preliminary data.</text>
</comment>
<dbReference type="EMBL" id="BPQB01000009">
    <property type="protein sequence ID" value="GJE88384.1"/>
    <property type="molecule type" value="Genomic_DNA"/>
</dbReference>
<name>A0A9P3G6H5_9APHY</name>
<reference evidence="1 2" key="1">
    <citation type="submission" date="2021-08" db="EMBL/GenBank/DDBJ databases">
        <title>Draft Genome Sequence of Phanerochaete sordida strain YK-624.</title>
        <authorList>
            <person name="Mori T."/>
            <person name="Dohra H."/>
            <person name="Suzuki T."/>
            <person name="Kawagishi H."/>
            <person name="Hirai H."/>
        </authorList>
    </citation>
    <scope>NUCLEOTIDE SEQUENCE [LARGE SCALE GENOMIC DNA]</scope>
    <source>
        <strain evidence="1 2">YK-624</strain>
    </source>
</reference>
<organism evidence="1 2">
    <name type="scientific">Phanerochaete sordida</name>
    <dbReference type="NCBI Taxonomy" id="48140"/>
    <lineage>
        <taxon>Eukaryota</taxon>
        <taxon>Fungi</taxon>
        <taxon>Dikarya</taxon>
        <taxon>Basidiomycota</taxon>
        <taxon>Agaricomycotina</taxon>
        <taxon>Agaricomycetes</taxon>
        <taxon>Polyporales</taxon>
        <taxon>Phanerochaetaceae</taxon>
        <taxon>Phanerochaete</taxon>
    </lineage>
</organism>
<proteinExistence type="predicted"/>
<gene>
    <name evidence="1" type="ORF">PsYK624_044670</name>
</gene>
<dbReference type="AlphaFoldDB" id="A0A9P3G6H5"/>
<dbReference type="OrthoDB" id="2754196at2759"/>
<keyword evidence="2" id="KW-1185">Reference proteome</keyword>
<dbReference type="Gene3D" id="1.20.1280.50">
    <property type="match status" value="1"/>
</dbReference>
<protein>
    <submittedName>
        <fullName evidence="1">F-box protein</fullName>
    </submittedName>
</protein>
<evidence type="ECO:0000313" key="2">
    <source>
        <dbReference type="Proteomes" id="UP000703269"/>
    </source>
</evidence>
<sequence>MHDLHGTAHYLSDTDHPHRWIVVTHVCKRWRDIAVNCPSLWTRVIVGRAERVDAFLNRAKDCTLTLEAFERTFNSSKASSMEIFTVQHAQRLKALRGVSLAFLAPESRTGLIHFPTALQMPCIETLDVKYLNRRGHKGAMYQNYGVAYHYPGHGTDLAAHLWYDPHVFPMYTNAFMPRLGALFSDFLPFPLMKSLTRPTLTGLHISRMHASFPEVDEWLRLLQDLPLLEHLELNNAITPLALDEFSGSVALRYPVISLPGLKDVTISQPGACPAAAAFLLLHITSSPETSICIKPGDIRYYAGKTGQGATRARVRFVLECLAHRLSRAQNLDMTTDVGSSVEPYQTAALKIEVIEVDFNEVYMDPLSTITASGYKDYLRTLDGRKEALLFSFVGEYEHGDTGGGKILNQLFASGIFSGVRSIFVAPEPKGYYQSDFDAPVDKPHTWMNFAHTRVGHRLTHVGLWDEPGLLGAFADVLQRQLGRRADEPTFGELESLSIVPHIGDVTSSVPDWRRRNGQIDLREALEERRAKGLGPKLVDIGEGLLSVEDLLSSTHYGRGKKAIGQWGAAEWDER</sequence>
<evidence type="ECO:0000313" key="1">
    <source>
        <dbReference type="EMBL" id="GJE88384.1"/>
    </source>
</evidence>